<dbReference type="InterPro" id="IPR003742">
    <property type="entry name" value="RlmH-like"/>
</dbReference>
<evidence type="ECO:0000256" key="2">
    <source>
        <dbReference type="ARBA" id="ARBA00022603"/>
    </source>
</evidence>
<dbReference type="EC" id="2.1.1.177" evidence="6"/>
<comment type="function">
    <text evidence="6">Specifically methylates the pseudouridine at position 1915 (m3Psi1915) in 23S rRNA.</text>
</comment>
<evidence type="ECO:0000256" key="5">
    <source>
        <dbReference type="ARBA" id="ARBA00038303"/>
    </source>
</evidence>
<dbReference type="PANTHER" id="PTHR33603:SF1">
    <property type="entry name" value="RIBOSOMAL RNA LARGE SUBUNIT METHYLTRANSFERASE H"/>
    <property type="match status" value="1"/>
</dbReference>
<gene>
    <name evidence="6 7" type="primary">rlmH</name>
    <name evidence="7" type="ORF">MOO47_03815</name>
</gene>
<dbReference type="GO" id="GO:0008168">
    <property type="term" value="F:methyltransferase activity"/>
    <property type="evidence" value="ECO:0007669"/>
    <property type="project" value="UniProtKB-KW"/>
</dbReference>
<comment type="catalytic activity">
    <reaction evidence="6">
        <text>pseudouridine(1915) in 23S rRNA + S-adenosyl-L-methionine = N(3)-methylpseudouridine(1915) in 23S rRNA + S-adenosyl-L-homocysteine + H(+)</text>
        <dbReference type="Rhea" id="RHEA:42752"/>
        <dbReference type="Rhea" id="RHEA-COMP:10221"/>
        <dbReference type="Rhea" id="RHEA-COMP:10222"/>
        <dbReference type="ChEBI" id="CHEBI:15378"/>
        <dbReference type="ChEBI" id="CHEBI:57856"/>
        <dbReference type="ChEBI" id="CHEBI:59789"/>
        <dbReference type="ChEBI" id="CHEBI:65314"/>
        <dbReference type="ChEBI" id="CHEBI:74486"/>
        <dbReference type="EC" id="2.1.1.177"/>
    </reaction>
</comment>
<evidence type="ECO:0000256" key="1">
    <source>
        <dbReference type="ARBA" id="ARBA00022552"/>
    </source>
</evidence>
<evidence type="ECO:0000313" key="7">
    <source>
        <dbReference type="EMBL" id="UQS84286.1"/>
    </source>
</evidence>
<name>A0ABY4PFG9_9LACO</name>
<dbReference type="RefSeq" id="WP_249513470.1">
    <property type="nucleotide sequence ID" value="NZ_CP093365.1"/>
</dbReference>
<evidence type="ECO:0000256" key="3">
    <source>
        <dbReference type="ARBA" id="ARBA00022679"/>
    </source>
</evidence>
<dbReference type="SUPFAM" id="SSF75217">
    <property type="entry name" value="alpha/beta knot"/>
    <property type="match status" value="1"/>
</dbReference>
<dbReference type="CDD" id="cd18081">
    <property type="entry name" value="RlmH-like"/>
    <property type="match status" value="1"/>
</dbReference>
<dbReference type="InterPro" id="IPR029026">
    <property type="entry name" value="tRNA_m1G_MTases_N"/>
</dbReference>
<feature type="binding site" evidence="6">
    <location>
        <position position="76"/>
    </location>
    <ligand>
        <name>S-adenosyl-L-methionine</name>
        <dbReference type="ChEBI" id="CHEBI:59789"/>
    </ligand>
</feature>
<sequence length="159" mass="17877">MKIKIIGVGKIKKKYFTQGIAEYSKRLQPFCDFEIVEVKDEKAPENLSAAQMQQVKDIEGQRILTKIKSDDYVIVLAIDGQVLSSEELAQQVADLTTYGHSKITFVIGGSLGLGTKVMQRAQASISFGRFTLPHQLMRLVLTEQVYRICMINAGNHYHK</sequence>
<proteinExistence type="inferred from homology"/>
<dbReference type="NCBIfam" id="TIGR00246">
    <property type="entry name" value="tRNA_RlmH_YbeA"/>
    <property type="match status" value="1"/>
</dbReference>
<dbReference type="Gene3D" id="3.40.1280.10">
    <property type="match status" value="1"/>
</dbReference>
<dbReference type="PIRSF" id="PIRSF004505">
    <property type="entry name" value="MT_bac"/>
    <property type="match status" value="1"/>
</dbReference>
<dbReference type="InterPro" id="IPR029028">
    <property type="entry name" value="Alpha/beta_knot_MTases"/>
</dbReference>
<keyword evidence="1 6" id="KW-0698">rRNA processing</keyword>
<keyword evidence="6" id="KW-0963">Cytoplasm</keyword>
<dbReference type="HAMAP" id="MF_00658">
    <property type="entry name" value="23SrRNA_methyltr_H"/>
    <property type="match status" value="1"/>
</dbReference>
<protein>
    <recommendedName>
        <fullName evidence="6">Ribosomal RNA large subunit methyltransferase H</fullName>
        <ecNumber evidence="6">2.1.1.177</ecNumber>
    </recommendedName>
    <alternativeName>
        <fullName evidence="6">23S rRNA (pseudouridine1915-N3)-methyltransferase</fullName>
    </alternativeName>
    <alternativeName>
        <fullName evidence="6">23S rRNA m3Psi1915 methyltransferase</fullName>
    </alternativeName>
    <alternativeName>
        <fullName evidence="6">rRNA (pseudouridine-N3-)-methyltransferase RlmH</fullName>
    </alternativeName>
</protein>
<comment type="subcellular location">
    <subcellularLocation>
        <location evidence="6">Cytoplasm</location>
    </subcellularLocation>
</comment>
<feature type="binding site" evidence="6">
    <location>
        <position position="108"/>
    </location>
    <ligand>
        <name>S-adenosyl-L-methionine</name>
        <dbReference type="ChEBI" id="CHEBI:59789"/>
    </ligand>
</feature>
<keyword evidence="3 6" id="KW-0808">Transferase</keyword>
<keyword evidence="2 6" id="KW-0489">Methyltransferase</keyword>
<keyword evidence="4 6" id="KW-0949">S-adenosyl-L-methionine</keyword>
<dbReference type="Pfam" id="PF02590">
    <property type="entry name" value="SPOUT_MTase"/>
    <property type="match status" value="1"/>
</dbReference>
<evidence type="ECO:0000313" key="8">
    <source>
        <dbReference type="Proteomes" id="UP000831947"/>
    </source>
</evidence>
<comment type="subunit">
    <text evidence="6">Homodimer.</text>
</comment>
<dbReference type="EMBL" id="CP093365">
    <property type="protein sequence ID" value="UQS84286.1"/>
    <property type="molecule type" value="Genomic_DNA"/>
</dbReference>
<comment type="caution">
    <text evidence="6">Lacks conserved residue(s) required for the propagation of feature annotation.</text>
</comment>
<keyword evidence="8" id="KW-1185">Reference proteome</keyword>
<organism evidence="7 8">
    <name type="scientific">Bombilactobacillus thymidiniphilus</name>
    <dbReference type="NCBI Taxonomy" id="2923363"/>
    <lineage>
        <taxon>Bacteria</taxon>
        <taxon>Bacillati</taxon>
        <taxon>Bacillota</taxon>
        <taxon>Bacilli</taxon>
        <taxon>Lactobacillales</taxon>
        <taxon>Lactobacillaceae</taxon>
        <taxon>Bombilactobacillus</taxon>
    </lineage>
</organism>
<dbReference type="PANTHER" id="PTHR33603">
    <property type="entry name" value="METHYLTRANSFERASE"/>
    <property type="match status" value="1"/>
</dbReference>
<dbReference type="NCBIfam" id="NF000985">
    <property type="entry name" value="PRK00103.1-3"/>
    <property type="match status" value="1"/>
</dbReference>
<dbReference type="Proteomes" id="UP000831947">
    <property type="component" value="Chromosome"/>
</dbReference>
<dbReference type="GO" id="GO:0032259">
    <property type="term" value="P:methylation"/>
    <property type="evidence" value="ECO:0007669"/>
    <property type="project" value="UniProtKB-KW"/>
</dbReference>
<comment type="similarity">
    <text evidence="5 6">Belongs to the RNA methyltransferase RlmH family.</text>
</comment>
<accession>A0ABY4PFG9</accession>
<evidence type="ECO:0000256" key="4">
    <source>
        <dbReference type="ARBA" id="ARBA00022691"/>
    </source>
</evidence>
<evidence type="ECO:0000256" key="6">
    <source>
        <dbReference type="HAMAP-Rule" id="MF_00658"/>
    </source>
</evidence>
<reference evidence="7 8" key="1">
    <citation type="journal article" date="2022" name="Int. J. Syst. Evol. Microbiol.">
        <title>Apilactobacillus apisilvae sp. nov., Nicolia spurrieriana gen. nov. sp. nov., Bombilactobacillus folatiphilus sp. nov. and Bombilactobacillus thymidiniphilus sp. nov., four new lactic acid bacterial isolates from stingless bees Tetragonula carbonaria and Austroplebeia australis.</title>
        <authorList>
            <person name="Oliphant S.A."/>
            <person name="Watson-Haigh N.S."/>
            <person name="Sumby K.M."/>
            <person name="Gardner J."/>
            <person name="Groom S."/>
            <person name="Jiranek V."/>
        </authorList>
    </citation>
    <scope>NUCLEOTIDE SEQUENCE [LARGE SCALE GENOMIC DNA]</scope>
    <source>
        <strain evidence="7 8">SG4_A1</strain>
    </source>
</reference>